<reference evidence="2" key="1">
    <citation type="journal article" date="2023" name="Plant Biotechnol. J.">
        <title>Chromosome-level wild Hevea brasiliensis genome provides new tools for genomic-assisted breeding and valuable loci to elevate rubber yield.</title>
        <authorList>
            <person name="Cheng H."/>
            <person name="Song X."/>
            <person name="Hu Y."/>
            <person name="Wu T."/>
            <person name="Yang Q."/>
            <person name="An Z."/>
            <person name="Feng S."/>
            <person name="Deng Z."/>
            <person name="Wu W."/>
            <person name="Zeng X."/>
            <person name="Tu M."/>
            <person name="Wang X."/>
            <person name="Huang H."/>
        </authorList>
    </citation>
    <scope>NUCLEOTIDE SEQUENCE</scope>
    <source>
        <strain evidence="2">MT/VB/25A 57/8</strain>
    </source>
</reference>
<name>A0ABQ9MQI0_HEVBR</name>
<dbReference type="PANTHER" id="PTHR33513:SF21">
    <property type="entry name" value="JMJN DOMAIN-CONTAINING PROTEIN"/>
    <property type="match status" value="1"/>
</dbReference>
<dbReference type="EMBL" id="JARPOI010000004">
    <property type="protein sequence ID" value="KAJ9182537.1"/>
    <property type="molecule type" value="Genomic_DNA"/>
</dbReference>
<dbReference type="Pfam" id="PF24847">
    <property type="entry name" value="DUF7722"/>
    <property type="match status" value="1"/>
</dbReference>
<evidence type="ECO:0000259" key="1">
    <source>
        <dbReference type="Pfam" id="PF24847"/>
    </source>
</evidence>
<sequence>MALKWFLNSAFTQVFGHVDTVAMQRSDVLACPKNQGLQQVQECVGSLNGKEGAVTGIRMRKEESPNGFQMPLHYPRYTKADYEKMEEWKLDMLLNEYGLGFKGCLDEKRAFAMGAFLWPDQL</sequence>
<evidence type="ECO:0000313" key="3">
    <source>
        <dbReference type="Proteomes" id="UP001174677"/>
    </source>
</evidence>
<proteinExistence type="predicted"/>
<keyword evidence="3" id="KW-1185">Reference proteome</keyword>
<evidence type="ECO:0000313" key="2">
    <source>
        <dbReference type="EMBL" id="KAJ9182537.1"/>
    </source>
</evidence>
<accession>A0ABQ9MQI0</accession>
<feature type="domain" description="DUF7722" evidence="1">
    <location>
        <begin position="74"/>
        <end position="119"/>
    </location>
</feature>
<dbReference type="Proteomes" id="UP001174677">
    <property type="component" value="Chromosome 4"/>
</dbReference>
<gene>
    <name evidence="2" type="ORF">P3X46_006522</name>
</gene>
<comment type="caution">
    <text evidence="2">The sequence shown here is derived from an EMBL/GenBank/DDBJ whole genome shotgun (WGS) entry which is preliminary data.</text>
</comment>
<dbReference type="PANTHER" id="PTHR33513">
    <property type="entry name" value="OS06G0523300 PROTEIN"/>
    <property type="match status" value="1"/>
</dbReference>
<protein>
    <recommendedName>
        <fullName evidence="1">DUF7722 domain-containing protein</fullName>
    </recommendedName>
</protein>
<dbReference type="InterPro" id="IPR056139">
    <property type="entry name" value="DUF7722"/>
</dbReference>
<organism evidence="2 3">
    <name type="scientific">Hevea brasiliensis</name>
    <name type="common">Para rubber tree</name>
    <name type="synonym">Siphonia brasiliensis</name>
    <dbReference type="NCBI Taxonomy" id="3981"/>
    <lineage>
        <taxon>Eukaryota</taxon>
        <taxon>Viridiplantae</taxon>
        <taxon>Streptophyta</taxon>
        <taxon>Embryophyta</taxon>
        <taxon>Tracheophyta</taxon>
        <taxon>Spermatophyta</taxon>
        <taxon>Magnoliopsida</taxon>
        <taxon>eudicotyledons</taxon>
        <taxon>Gunneridae</taxon>
        <taxon>Pentapetalae</taxon>
        <taxon>rosids</taxon>
        <taxon>fabids</taxon>
        <taxon>Malpighiales</taxon>
        <taxon>Euphorbiaceae</taxon>
        <taxon>Crotonoideae</taxon>
        <taxon>Micrandreae</taxon>
        <taxon>Hevea</taxon>
    </lineage>
</organism>